<feature type="domain" description="ABC transmembrane type-1" evidence="9">
    <location>
        <begin position="28"/>
        <end position="314"/>
    </location>
</feature>
<dbReference type="InterPro" id="IPR017871">
    <property type="entry name" value="ABC_transporter-like_CS"/>
</dbReference>
<dbReference type="AlphaFoldDB" id="Q893K7"/>
<dbReference type="CDD" id="cd18549">
    <property type="entry name" value="ABC_6TM_YwjA_like"/>
    <property type="match status" value="1"/>
</dbReference>
<dbReference type="GO" id="GO:0015421">
    <property type="term" value="F:ABC-type oligopeptide transporter activity"/>
    <property type="evidence" value="ECO:0007669"/>
    <property type="project" value="TreeGrafter"/>
</dbReference>
<evidence type="ECO:0000256" key="5">
    <source>
        <dbReference type="ARBA" id="ARBA00022989"/>
    </source>
</evidence>
<organism evidence="10 11">
    <name type="scientific">Clostridium tetani (strain Massachusetts / E88)</name>
    <dbReference type="NCBI Taxonomy" id="212717"/>
    <lineage>
        <taxon>Bacteria</taxon>
        <taxon>Bacillati</taxon>
        <taxon>Bacillota</taxon>
        <taxon>Clostridia</taxon>
        <taxon>Eubacteriales</taxon>
        <taxon>Clostridiaceae</taxon>
        <taxon>Clostridium</taxon>
    </lineage>
</organism>
<dbReference type="PROSITE" id="PS50893">
    <property type="entry name" value="ABC_TRANSPORTER_2"/>
    <property type="match status" value="1"/>
</dbReference>
<feature type="domain" description="ABC transporter" evidence="8">
    <location>
        <begin position="348"/>
        <end position="582"/>
    </location>
</feature>
<dbReference type="KEGG" id="ctc:CTC_01811"/>
<protein>
    <submittedName>
        <fullName evidence="10">Multidrug resistance ABC transporter ATP-binding and permease protein</fullName>
    </submittedName>
</protein>
<evidence type="ECO:0000256" key="3">
    <source>
        <dbReference type="ARBA" id="ARBA00022741"/>
    </source>
</evidence>
<dbReference type="SMART" id="SM00382">
    <property type="entry name" value="AAA"/>
    <property type="match status" value="1"/>
</dbReference>
<feature type="transmembrane region" description="Helical" evidence="7">
    <location>
        <begin position="173"/>
        <end position="190"/>
    </location>
</feature>
<dbReference type="GO" id="GO:0005886">
    <property type="term" value="C:plasma membrane"/>
    <property type="evidence" value="ECO:0007669"/>
    <property type="project" value="UniProtKB-SubCell"/>
</dbReference>
<feature type="transmembrane region" description="Helical" evidence="7">
    <location>
        <begin position="27"/>
        <end position="52"/>
    </location>
</feature>
<dbReference type="InterPro" id="IPR027417">
    <property type="entry name" value="P-loop_NTPase"/>
</dbReference>
<name>Q893K7_CLOTE</name>
<accession>Q893K7</accession>
<evidence type="ECO:0000256" key="7">
    <source>
        <dbReference type="SAM" id="Phobius"/>
    </source>
</evidence>
<dbReference type="PANTHER" id="PTHR43394">
    <property type="entry name" value="ATP-DEPENDENT PERMEASE MDL1, MITOCHONDRIAL"/>
    <property type="match status" value="1"/>
</dbReference>
<dbReference type="Pfam" id="PF00005">
    <property type="entry name" value="ABC_tran"/>
    <property type="match status" value="1"/>
</dbReference>
<keyword evidence="6 7" id="KW-0472">Membrane</keyword>
<evidence type="ECO:0000313" key="10">
    <source>
        <dbReference type="EMBL" id="AAO36335.1"/>
    </source>
</evidence>
<keyword evidence="3" id="KW-0547">Nucleotide-binding</keyword>
<dbReference type="CDD" id="cd03251">
    <property type="entry name" value="ABCC_MsbA"/>
    <property type="match status" value="1"/>
</dbReference>
<dbReference type="Gene3D" id="3.40.50.300">
    <property type="entry name" value="P-loop containing nucleotide triphosphate hydrolases"/>
    <property type="match status" value="1"/>
</dbReference>
<proteinExistence type="predicted"/>
<dbReference type="EMBL" id="AE015927">
    <property type="protein sequence ID" value="AAO36335.1"/>
    <property type="molecule type" value="Genomic_DNA"/>
</dbReference>
<dbReference type="InterPro" id="IPR036640">
    <property type="entry name" value="ABC1_TM_sf"/>
</dbReference>
<dbReference type="PROSITE" id="PS00211">
    <property type="entry name" value="ABC_TRANSPORTER_1"/>
    <property type="match status" value="1"/>
</dbReference>
<evidence type="ECO:0000256" key="2">
    <source>
        <dbReference type="ARBA" id="ARBA00022692"/>
    </source>
</evidence>
<evidence type="ECO:0000313" key="11">
    <source>
        <dbReference type="Proteomes" id="UP000001412"/>
    </source>
</evidence>
<dbReference type="PANTHER" id="PTHR43394:SF1">
    <property type="entry name" value="ATP-BINDING CASSETTE SUB-FAMILY B MEMBER 10, MITOCHONDRIAL"/>
    <property type="match status" value="1"/>
</dbReference>
<dbReference type="Gene3D" id="1.20.1560.10">
    <property type="entry name" value="ABC transporter type 1, transmembrane domain"/>
    <property type="match status" value="1"/>
</dbReference>
<dbReference type="InterPro" id="IPR003593">
    <property type="entry name" value="AAA+_ATPase"/>
</dbReference>
<dbReference type="PROSITE" id="PS50929">
    <property type="entry name" value="ABC_TM1F"/>
    <property type="match status" value="1"/>
</dbReference>
<feature type="transmembrane region" description="Helical" evidence="7">
    <location>
        <begin position="255"/>
        <end position="278"/>
    </location>
</feature>
<evidence type="ECO:0000259" key="8">
    <source>
        <dbReference type="PROSITE" id="PS50893"/>
    </source>
</evidence>
<evidence type="ECO:0000256" key="4">
    <source>
        <dbReference type="ARBA" id="ARBA00022840"/>
    </source>
</evidence>
<evidence type="ECO:0000259" key="9">
    <source>
        <dbReference type="PROSITE" id="PS50929"/>
    </source>
</evidence>
<dbReference type="InterPro" id="IPR011527">
    <property type="entry name" value="ABC1_TM_dom"/>
</dbReference>
<dbReference type="STRING" id="212717.CTC_01811"/>
<dbReference type="Pfam" id="PF00664">
    <property type="entry name" value="ABC_membrane"/>
    <property type="match status" value="1"/>
</dbReference>
<dbReference type="GO" id="GO:0005524">
    <property type="term" value="F:ATP binding"/>
    <property type="evidence" value="ECO:0007669"/>
    <property type="project" value="UniProtKB-KW"/>
</dbReference>
<keyword evidence="5 7" id="KW-1133">Transmembrane helix</keyword>
<gene>
    <name evidence="10" type="ordered locus">CTC_01811</name>
</gene>
<dbReference type="InterPro" id="IPR003439">
    <property type="entry name" value="ABC_transporter-like_ATP-bd"/>
</dbReference>
<dbReference type="SUPFAM" id="SSF90123">
    <property type="entry name" value="ABC transporter transmembrane region"/>
    <property type="match status" value="1"/>
</dbReference>
<evidence type="ECO:0000256" key="6">
    <source>
        <dbReference type="ARBA" id="ARBA00023136"/>
    </source>
</evidence>
<keyword evidence="4 10" id="KW-0067">ATP-binding</keyword>
<dbReference type="SUPFAM" id="SSF52540">
    <property type="entry name" value="P-loop containing nucleoside triphosphate hydrolases"/>
    <property type="match status" value="1"/>
</dbReference>
<sequence length="588" mass="67479">MNILERRILMDTLKKFTVYYKPYKGMFFIDMFCALTLSMIDLIFPLIVRYLLNDIYVNKSSSEIIYFVGLIGLGLLIMYVVRYFCQYYISSWGHIMGARMEADMREDIFLHLQKQSFSYYDNTNTGQLMSRIVNDLFDISELAHHGPEDLFISLLKILGSFIILMNINVKITSVLFFITLFMIYFSYFYNKKMKYIFKKNRVKIASVNSQIQDSLSGVRVVKSFSNEELEVEKFKKGNNEYLRTKEKGYFIMGKFFSGNGFFQGMLYLSVILVGGILIGTGKAQASDLVVYILYINIFLNPIEKLVNFTEQFQKGITGFERFLEILDSEPEIEDKLNAIELKKPKGEIEFKDVTFSYDERSTVLEGINIKIENGKTVALVGSSGSGKTTLCNLIPRFYELDSGFIKIDNKNIRDITLRSLRDSIGVVQQDVYMFAGTIKENIAYGKPEATDEEIYMAAKRANAHDFIMNLEKGYDTFVGERGVKLSGGQKQRVSIARVFLKNPPILILDEATSALDNVSEKYVQQSLDELAKNRTTLVIAHRLSTIKNADEILVLTEDGIQEKGTHEELIEKKGIYESLYNMQFKEVL</sequence>
<feature type="transmembrane region" description="Helical" evidence="7">
    <location>
        <begin position="150"/>
        <end position="167"/>
    </location>
</feature>
<dbReference type="GO" id="GO:0016887">
    <property type="term" value="F:ATP hydrolysis activity"/>
    <property type="evidence" value="ECO:0007669"/>
    <property type="project" value="InterPro"/>
</dbReference>
<comment type="subcellular location">
    <subcellularLocation>
        <location evidence="1">Cell membrane</location>
        <topology evidence="1">Multi-pass membrane protein</topology>
    </subcellularLocation>
</comment>
<feature type="transmembrane region" description="Helical" evidence="7">
    <location>
        <begin position="64"/>
        <end position="85"/>
    </location>
</feature>
<dbReference type="InterPro" id="IPR039421">
    <property type="entry name" value="Type_1_exporter"/>
</dbReference>
<reference evidence="10 11" key="1">
    <citation type="journal article" date="2003" name="Proc. Natl. Acad. Sci. U.S.A.">
        <title>The genome sequence of Clostridium tetani, the causative agent of tetanus disease.</title>
        <authorList>
            <person name="Brueggemann H."/>
            <person name="Baumer S."/>
            <person name="Fricke W.F."/>
            <person name="Wiezer A."/>
            <person name="Liesegang H."/>
            <person name="Decker I."/>
            <person name="Herzberg C."/>
            <person name="Martinez-Arias R."/>
            <person name="Merkl R."/>
            <person name="Henne A."/>
            <person name="Gottschalk G."/>
        </authorList>
    </citation>
    <scope>NUCLEOTIDE SEQUENCE [LARGE SCALE GENOMIC DNA]</scope>
    <source>
        <strain evidence="11">Massachusetts / E88</strain>
    </source>
</reference>
<dbReference type="Proteomes" id="UP000001412">
    <property type="component" value="Chromosome"/>
</dbReference>
<dbReference type="FunFam" id="3.40.50.300:FF:000218">
    <property type="entry name" value="Multidrug ABC transporter ATP-binding protein"/>
    <property type="match status" value="1"/>
</dbReference>
<keyword evidence="11" id="KW-1185">Reference proteome</keyword>
<evidence type="ECO:0000256" key="1">
    <source>
        <dbReference type="ARBA" id="ARBA00004651"/>
    </source>
</evidence>
<dbReference type="HOGENOM" id="CLU_000604_84_3_9"/>
<keyword evidence="2 7" id="KW-0812">Transmembrane</keyword>